<proteinExistence type="predicted"/>
<dbReference type="Proteomes" id="UP000012166">
    <property type="component" value="Unassembled WGS sequence"/>
</dbReference>
<evidence type="ECO:0000313" key="2">
    <source>
        <dbReference type="Proteomes" id="UP000012166"/>
    </source>
</evidence>
<dbReference type="EMBL" id="AHMS02000020">
    <property type="protein sequence ID" value="EMN18150.1"/>
    <property type="molecule type" value="Genomic_DNA"/>
</dbReference>
<gene>
    <name evidence="1" type="ORF">LEP1GSC056_1579</name>
</gene>
<dbReference type="AlphaFoldDB" id="A0ABC9SKK7"/>
<reference evidence="1 2" key="1">
    <citation type="submission" date="2013-01" db="EMBL/GenBank/DDBJ databases">
        <authorList>
            <person name="Harkins D.M."/>
            <person name="Durkin A.S."/>
            <person name="Brinkac L.M."/>
            <person name="Haft D.H."/>
            <person name="Selengut J.D."/>
            <person name="Sanka R."/>
            <person name="DePew J."/>
            <person name="Purushe J."/>
            <person name="Hartskeerl R.A."/>
            <person name="Ahmed A."/>
            <person name="van der Linden H."/>
            <person name="Goris M.G.A."/>
            <person name="Vinetz J.M."/>
            <person name="Sutton G.G."/>
            <person name="Nierman W.C."/>
            <person name="Fouts D.E."/>
        </authorList>
    </citation>
    <scope>NUCLEOTIDE SEQUENCE [LARGE SCALE GENOMIC DNA]</scope>
    <source>
        <strain evidence="1 2">Brem 328</strain>
    </source>
</reference>
<organism evidence="1 2">
    <name type="scientific">Leptospira borgpetersenii str. Brem 328</name>
    <dbReference type="NCBI Taxonomy" id="1049780"/>
    <lineage>
        <taxon>Bacteria</taxon>
        <taxon>Pseudomonadati</taxon>
        <taxon>Spirochaetota</taxon>
        <taxon>Spirochaetia</taxon>
        <taxon>Leptospirales</taxon>
        <taxon>Leptospiraceae</taxon>
        <taxon>Leptospira</taxon>
    </lineage>
</organism>
<name>A0ABC9SKK7_LEPBO</name>
<protein>
    <submittedName>
        <fullName evidence="1">Uncharacterized protein</fullName>
    </submittedName>
</protein>
<sequence>MIFNVAHLIPVTLSLIFLERYLFDPSLGREIVLSILEELKKDT</sequence>
<evidence type="ECO:0000313" key="1">
    <source>
        <dbReference type="EMBL" id="EMN18150.1"/>
    </source>
</evidence>
<comment type="caution">
    <text evidence="1">The sequence shown here is derived from an EMBL/GenBank/DDBJ whole genome shotgun (WGS) entry which is preliminary data.</text>
</comment>
<accession>A0ABC9SKK7</accession>